<keyword evidence="2" id="KW-1185">Reference proteome</keyword>
<accession>A0A8E2QI46</accession>
<organism evidence="1 2">
    <name type="scientific">Stutzerimonas degradans</name>
    <dbReference type="NCBI Taxonomy" id="2968968"/>
    <lineage>
        <taxon>Bacteria</taxon>
        <taxon>Pseudomonadati</taxon>
        <taxon>Pseudomonadota</taxon>
        <taxon>Gammaproteobacteria</taxon>
        <taxon>Pseudomonadales</taxon>
        <taxon>Pseudomonadaceae</taxon>
        <taxon>Stutzerimonas</taxon>
    </lineage>
</organism>
<proteinExistence type="predicted"/>
<evidence type="ECO:0000313" key="1">
    <source>
        <dbReference type="EMBL" id="PNF78514.1"/>
    </source>
</evidence>
<dbReference type="Proteomes" id="UP000235881">
    <property type="component" value="Unassembled WGS sequence"/>
</dbReference>
<name>A0A8E2QI46_9GAMM</name>
<comment type="caution">
    <text evidence="1">The sequence shown here is derived from an EMBL/GenBank/DDBJ whole genome shotgun (WGS) entry which is preliminary data.</text>
</comment>
<dbReference type="RefSeq" id="WP_102827712.1">
    <property type="nucleotide sequence ID" value="NZ_CP065721.1"/>
</dbReference>
<sequence>MIRIRGHIGEWPVDLNIELDEQDWAQLARNLPLAPSERVIDAAPSADDSLWHTARERLRRAGRLDGPELFAELEALTGSASMAKRLLVRLRHCDQVRVENGTDTASYHWIGEGCPAS</sequence>
<reference evidence="1 2" key="1">
    <citation type="submission" date="2018-01" db="EMBL/GenBank/DDBJ databases">
        <title>Denitrification phenotypes of diverse strains of Pseudomonas stutzeri.</title>
        <authorList>
            <person name="Milligan D.A."/>
            <person name="Bergaust L."/>
            <person name="Bakken L.R."/>
            <person name="Frostegard A."/>
        </authorList>
    </citation>
    <scope>NUCLEOTIDE SEQUENCE [LARGE SCALE GENOMIC DNA]</scope>
    <source>
        <strain evidence="1 2">DSM 50238</strain>
    </source>
</reference>
<evidence type="ECO:0000313" key="2">
    <source>
        <dbReference type="Proteomes" id="UP000235881"/>
    </source>
</evidence>
<gene>
    <name evidence="1" type="ORF">CXK95_04220</name>
</gene>
<dbReference type="EMBL" id="POUK01000001">
    <property type="protein sequence ID" value="PNF78514.1"/>
    <property type="molecule type" value="Genomic_DNA"/>
</dbReference>
<dbReference type="AlphaFoldDB" id="A0A8E2QI46"/>
<protein>
    <submittedName>
        <fullName evidence="1">Uncharacterized protein</fullName>
    </submittedName>
</protein>